<name>A0A812NWV0_9DINO</name>
<accession>A0A812NWV0</accession>
<proteinExistence type="predicted"/>
<gene>
    <name evidence="1" type="ORF">SNAT2548_LOCUS16142</name>
</gene>
<protein>
    <submittedName>
        <fullName evidence="1">Uncharacterized protein</fullName>
    </submittedName>
</protein>
<comment type="caution">
    <text evidence="1">The sequence shown here is derived from an EMBL/GenBank/DDBJ whole genome shotgun (WGS) entry which is preliminary data.</text>
</comment>
<dbReference type="Proteomes" id="UP000604046">
    <property type="component" value="Unassembled WGS sequence"/>
</dbReference>
<evidence type="ECO:0000313" key="2">
    <source>
        <dbReference type="Proteomes" id="UP000604046"/>
    </source>
</evidence>
<dbReference type="AlphaFoldDB" id="A0A812NWV0"/>
<sequence length="353" mass="37112">MVQGEVGRSASEPPAVAQAVAQAADSGPVRVADEASGRPGSLDAVAVVEVLAAGVAELDEVMDTGAEVEVRNGGEDVAAAHWARGEPVHRDEGLGVADMTDGPALVLVAGREVAVGMGSGESGVGHVAGAVVDDGEDELDVAQHAEQGDAGGGAGVGADVGAEVGAEVGAAEGGDVDVGGAEWRVAPRSLGRSDWLPDFRAGAEQVVAADADDCSTAQSTWSSFNMRNLCLKELFVIWLCFRTWHRTKLSTNHACRLSRLSWFESPHILRSTFICRLAPTKSAPKALTPHPQMQALIRKSAMQKEALHIPTPTELRKLELAVGSLPSTDPLRGPRSWRTSWRSQTSCRFEFKL</sequence>
<keyword evidence="2" id="KW-1185">Reference proteome</keyword>
<reference evidence="1" key="1">
    <citation type="submission" date="2021-02" db="EMBL/GenBank/DDBJ databases">
        <authorList>
            <person name="Dougan E. K."/>
            <person name="Rhodes N."/>
            <person name="Thang M."/>
            <person name="Chan C."/>
        </authorList>
    </citation>
    <scope>NUCLEOTIDE SEQUENCE</scope>
</reference>
<dbReference type="EMBL" id="CAJNDS010002076">
    <property type="protein sequence ID" value="CAE7307288.1"/>
    <property type="molecule type" value="Genomic_DNA"/>
</dbReference>
<evidence type="ECO:0000313" key="1">
    <source>
        <dbReference type="EMBL" id="CAE7307288.1"/>
    </source>
</evidence>
<organism evidence="1 2">
    <name type="scientific">Symbiodinium natans</name>
    <dbReference type="NCBI Taxonomy" id="878477"/>
    <lineage>
        <taxon>Eukaryota</taxon>
        <taxon>Sar</taxon>
        <taxon>Alveolata</taxon>
        <taxon>Dinophyceae</taxon>
        <taxon>Suessiales</taxon>
        <taxon>Symbiodiniaceae</taxon>
        <taxon>Symbiodinium</taxon>
    </lineage>
</organism>